<dbReference type="CDD" id="cd22157">
    <property type="entry name" value="F-box_AtFBW1-like"/>
    <property type="match status" value="1"/>
</dbReference>
<evidence type="ECO:0000259" key="2">
    <source>
        <dbReference type="SMART" id="SM00256"/>
    </source>
</evidence>
<dbReference type="Pfam" id="PF00646">
    <property type="entry name" value="F-box"/>
    <property type="match status" value="1"/>
</dbReference>
<reference evidence="3" key="1">
    <citation type="journal article" date="2021" name="Nat. Commun.">
        <title>Genomic analyses provide insights into spinach domestication and the genetic basis of agronomic traits.</title>
        <authorList>
            <person name="Cai X."/>
            <person name="Sun X."/>
            <person name="Xu C."/>
            <person name="Sun H."/>
            <person name="Wang X."/>
            <person name="Ge C."/>
            <person name="Zhang Z."/>
            <person name="Wang Q."/>
            <person name="Fei Z."/>
            <person name="Jiao C."/>
            <person name="Wang Q."/>
        </authorList>
    </citation>
    <scope>NUCLEOTIDE SEQUENCE [LARGE SCALE GENOMIC DNA]</scope>
    <source>
        <strain evidence="3">cv. Varoflay</strain>
    </source>
</reference>
<sequence>MLLVLQIYATQSIALNCWSCPASCQIQAFPVMKRMSSRSEKIGKPMVIRRGKKKKKKKTVVGRNSEDIPCIPEDIVVYEILSRLPTKSLVRFRSVCKLWNSVITHDTDFKSRHVEAEAVVGFPLNHLFLVHIQESCKSVSWTSLLHVCIRDDGPKKWLRFHPTLFGIDVRGRLLFPVHLRRDLAVYDPQSEQWEMVHSDIQNLIPYKESLFLIDLNHQTRVQSKIKSHQTHGDDNLNKPSQTTRDA</sequence>
<evidence type="ECO:0000256" key="1">
    <source>
        <dbReference type="SAM" id="MobiDB-lite"/>
    </source>
</evidence>
<dbReference type="GeneID" id="130464307"/>
<dbReference type="PANTHER" id="PTHR31672">
    <property type="entry name" value="BNACNNG10540D PROTEIN"/>
    <property type="match status" value="1"/>
</dbReference>
<evidence type="ECO:0000313" key="4">
    <source>
        <dbReference type="RefSeq" id="XP_056689796.1"/>
    </source>
</evidence>
<protein>
    <recommendedName>
        <fullName evidence="2">F-box domain-containing protein</fullName>
    </recommendedName>
</protein>
<dbReference type="PANTHER" id="PTHR31672:SF13">
    <property type="entry name" value="F-BOX PROTEIN CPR30-LIKE"/>
    <property type="match status" value="1"/>
</dbReference>
<proteinExistence type="predicted"/>
<keyword evidence="3" id="KW-1185">Reference proteome</keyword>
<accession>A0ABM3R2E8</accession>
<feature type="region of interest" description="Disordered" evidence="1">
    <location>
        <begin position="223"/>
        <end position="246"/>
    </location>
</feature>
<dbReference type="RefSeq" id="XP_056689796.1">
    <property type="nucleotide sequence ID" value="XM_056833818.1"/>
</dbReference>
<feature type="compositionally biased region" description="Polar residues" evidence="1">
    <location>
        <begin position="237"/>
        <end position="246"/>
    </location>
</feature>
<feature type="domain" description="F-box" evidence="2">
    <location>
        <begin position="71"/>
        <end position="112"/>
    </location>
</feature>
<evidence type="ECO:0000313" key="3">
    <source>
        <dbReference type="Proteomes" id="UP000813463"/>
    </source>
</evidence>
<dbReference type="InterPro" id="IPR050796">
    <property type="entry name" value="SCF_F-box_component"/>
</dbReference>
<dbReference type="SUPFAM" id="SSF81383">
    <property type="entry name" value="F-box domain"/>
    <property type="match status" value="1"/>
</dbReference>
<reference evidence="4" key="2">
    <citation type="submission" date="2025-08" db="UniProtKB">
        <authorList>
            <consortium name="RefSeq"/>
        </authorList>
    </citation>
    <scope>IDENTIFICATION</scope>
    <source>
        <tissue evidence="4">Leaf</tissue>
    </source>
</reference>
<gene>
    <name evidence="4" type="primary">LOC130464307</name>
</gene>
<organism evidence="3 4">
    <name type="scientific">Spinacia oleracea</name>
    <name type="common">Spinach</name>
    <dbReference type="NCBI Taxonomy" id="3562"/>
    <lineage>
        <taxon>Eukaryota</taxon>
        <taxon>Viridiplantae</taxon>
        <taxon>Streptophyta</taxon>
        <taxon>Embryophyta</taxon>
        <taxon>Tracheophyta</taxon>
        <taxon>Spermatophyta</taxon>
        <taxon>Magnoliopsida</taxon>
        <taxon>eudicotyledons</taxon>
        <taxon>Gunneridae</taxon>
        <taxon>Pentapetalae</taxon>
        <taxon>Caryophyllales</taxon>
        <taxon>Chenopodiaceae</taxon>
        <taxon>Chenopodioideae</taxon>
        <taxon>Anserineae</taxon>
        <taxon>Spinacia</taxon>
    </lineage>
</organism>
<dbReference type="InterPro" id="IPR036047">
    <property type="entry name" value="F-box-like_dom_sf"/>
</dbReference>
<dbReference type="SMART" id="SM00256">
    <property type="entry name" value="FBOX"/>
    <property type="match status" value="1"/>
</dbReference>
<dbReference type="InterPro" id="IPR001810">
    <property type="entry name" value="F-box_dom"/>
</dbReference>
<dbReference type="Proteomes" id="UP000813463">
    <property type="component" value="Chromosome 6"/>
</dbReference>
<name>A0ABM3R2E8_SPIOL</name>
<dbReference type="Gene3D" id="1.20.1280.50">
    <property type="match status" value="1"/>
</dbReference>